<accession>A0A839NHX5</accession>
<dbReference type="SMART" id="SM00829">
    <property type="entry name" value="PKS_ER"/>
    <property type="match status" value="1"/>
</dbReference>
<dbReference type="Gene3D" id="3.90.180.10">
    <property type="entry name" value="Medium-chain alcohol dehydrogenases, catalytic domain"/>
    <property type="match status" value="1"/>
</dbReference>
<organism evidence="2 3">
    <name type="scientific">Flexivirga oryzae</name>
    <dbReference type="NCBI Taxonomy" id="1794944"/>
    <lineage>
        <taxon>Bacteria</taxon>
        <taxon>Bacillati</taxon>
        <taxon>Actinomycetota</taxon>
        <taxon>Actinomycetes</taxon>
        <taxon>Micrococcales</taxon>
        <taxon>Dermacoccaceae</taxon>
        <taxon>Flexivirga</taxon>
    </lineage>
</organism>
<evidence type="ECO:0000259" key="1">
    <source>
        <dbReference type="SMART" id="SM00829"/>
    </source>
</evidence>
<dbReference type="InterPro" id="IPR051397">
    <property type="entry name" value="Zn-ADH-like_protein"/>
</dbReference>
<dbReference type="SUPFAM" id="SSF50129">
    <property type="entry name" value="GroES-like"/>
    <property type="match status" value="1"/>
</dbReference>
<dbReference type="InterPro" id="IPR002364">
    <property type="entry name" value="Quin_OxRdtase/zeta-crystal_CS"/>
</dbReference>
<name>A0A839NHX5_9MICO</name>
<dbReference type="Pfam" id="PF08240">
    <property type="entry name" value="ADH_N"/>
    <property type="match status" value="1"/>
</dbReference>
<dbReference type="EMBL" id="JACHVQ010000007">
    <property type="protein sequence ID" value="MBB2894695.1"/>
    <property type="molecule type" value="Genomic_DNA"/>
</dbReference>
<comment type="caution">
    <text evidence="2">The sequence shown here is derived from an EMBL/GenBank/DDBJ whole genome shotgun (WGS) entry which is preliminary data.</text>
</comment>
<dbReference type="GO" id="GO:0008270">
    <property type="term" value="F:zinc ion binding"/>
    <property type="evidence" value="ECO:0007669"/>
    <property type="project" value="InterPro"/>
</dbReference>
<dbReference type="AlphaFoldDB" id="A0A839NHX5"/>
<dbReference type="InterPro" id="IPR011032">
    <property type="entry name" value="GroES-like_sf"/>
</dbReference>
<protein>
    <submittedName>
        <fullName evidence="2">NADPH2:quinone reductase</fullName>
        <ecNumber evidence="2">1.6.5.5</ecNumber>
    </submittedName>
</protein>
<feature type="domain" description="Enoyl reductase (ER)" evidence="1">
    <location>
        <begin position="13"/>
        <end position="324"/>
    </location>
</feature>
<evidence type="ECO:0000313" key="2">
    <source>
        <dbReference type="EMBL" id="MBB2894695.1"/>
    </source>
</evidence>
<keyword evidence="2" id="KW-0560">Oxidoreductase</keyword>
<dbReference type="RefSeq" id="WP_183323128.1">
    <property type="nucleotide sequence ID" value="NZ_JACHVQ010000007.1"/>
</dbReference>
<dbReference type="Proteomes" id="UP000559182">
    <property type="component" value="Unassembled WGS sequence"/>
</dbReference>
<evidence type="ECO:0000313" key="3">
    <source>
        <dbReference type="Proteomes" id="UP000559182"/>
    </source>
</evidence>
<dbReference type="PANTHER" id="PTHR43677">
    <property type="entry name" value="SHORT-CHAIN DEHYDROGENASE/REDUCTASE"/>
    <property type="match status" value="1"/>
</dbReference>
<dbReference type="PROSITE" id="PS01162">
    <property type="entry name" value="QOR_ZETA_CRYSTAL"/>
    <property type="match status" value="1"/>
</dbReference>
<dbReference type="CDD" id="cd08241">
    <property type="entry name" value="QOR1"/>
    <property type="match status" value="1"/>
</dbReference>
<proteinExistence type="predicted"/>
<dbReference type="PANTHER" id="PTHR43677:SF4">
    <property type="entry name" value="QUINONE OXIDOREDUCTASE-LIKE PROTEIN 2"/>
    <property type="match status" value="1"/>
</dbReference>
<reference evidence="2 3" key="1">
    <citation type="submission" date="2020-08" db="EMBL/GenBank/DDBJ databases">
        <title>Sequencing the genomes of 1000 actinobacteria strains.</title>
        <authorList>
            <person name="Klenk H.-P."/>
        </authorList>
    </citation>
    <scope>NUCLEOTIDE SEQUENCE [LARGE SCALE GENOMIC DNA]</scope>
    <source>
        <strain evidence="2 3">DSM 105369</strain>
    </source>
</reference>
<dbReference type="GO" id="GO:0003960">
    <property type="term" value="F:quinone reductase (NADPH) activity"/>
    <property type="evidence" value="ECO:0007669"/>
    <property type="project" value="UniProtKB-EC"/>
</dbReference>
<dbReference type="InterPro" id="IPR020843">
    <property type="entry name" value="ER"/>
</dbReference>
<keyword evidence="3" id="KW-1185">Reference proteome</keyword>
<dbReference type="SUPFAM" id="SSF51735">
    <property type="entry name" value="NAD(P)-binding Rossmann-fold domains"/>
    <property type="match status" value="1"/>
</dbReference>
<dbReference type="InterPro" id="IPR036291">
    <property type="entry name" value="NAD(P)-bd_dom_sf"/>
</dbReference>
<gene>
    <name evidence="2" type="ORF">FHU39_004746</name>
</gene>
<dbReference type="InterPro" id="IPR013149">
    <property type="entry name" value="ADH-like_C"/>
</dbReference>
<dbReference type="EC" id="1.6.5.5" evidence="2"/>
<dbReference type="Gene3D" id="3.40.50.720">
    <property type="entry name" value="NAD(P)-binding Rossmann-like Domain"/>
    <property type="match status" value="1"/>
</dbReference>
<sequence length="328" mass="34382">MKAWQVQELAEPAQAVRITDIPKPEPGPDEVQVRVLSAALNFPDVLMCQGLYQVRPELPFTPGVELCGEVTAIGQRVTGCAVGDRVIGTAVIPHGGFAEFALMPAESAPAPAGLDDDAAAVLTIAYQTAWAALFHRANLRPDETVLVQAASGGVGSAAVQLAKINGNKVIAIVGGGPKVDAARRLDADVVIDRTAEDVVARVKEATDGRGADVIFDPVGGDAYDLLAKCVAFEGRIVIVGFSGGRIQAPPLNHVLLKNYAILGLHWGYYRTMRPSVIAEGHDRLAALAADGLIRPLISGRLGFGELPDGLAQLAAGKTIGRLVWRPSA</sequence>
<dbReference type="InterPro" id="IPR013154">
    <property type="entry name" value="ADH-like_N"/>
</dbReference>
<dbReference type="Pfam" id="PF00107">
    <property type="entry name" value="ADH_zinc_N"/>
    <property type="match status" value="1"/>
</dbReference>